<dbReference type="Pfam" id="PF22621">
    <property type="entry name" value="CurL-like_PKS_C"/>
    <property type="match status" value="1"/>
</dbReference>
<name>A0A089LPE1_9BACL</name>
<evidence type="ECO:0000313" key="9">
    <source>
        <dbReference type="EMBL" id="AIQ62747.1"/>
    </source>
</evidence>
<evidence type="ECO:0000259" key="7">
    <source>
        <dbReference type="PROSITE" id="PS50075"/>
    </source>
</evidence>
<accession>A0A089LPE1</accession>
<dbReference type="STRING" id="169760.PSTEL_06155"/>
<evidence type="ECO:0000313" key="10">
    <source>
        <dbReference type="Proteomes" id="UP000029507"/>
    </source>
</evidence>
<evidence type="ECO:0000256" key="6">
    <source>
        <dbReference type="ARBA" id="ARBA00022679"/>
    </source>
</evidence>
<dbReference type="InterPro" id="IPR018201">
    <property type="entry name" value="Ketoacyl_synth_AS"/>
</dbReference>
<comment type="function">
    <text evidence="2">Involved in some intermediate steps for the synthesis of the antibiotic polyketide bacillaene which is involved in secondary metabolism.</text>
</comment>
<dbReference type="SUPFAM" id="SSF47336">
    <property type="entry name" value="ACP-like"/>
    <property type="match status" value="1"/>
</dbReference>
<comment type="pathway">
    <text evidence="3">Antibiotic biosynthesis; bacillaene biosynthesis.</text>
</comment>
<dbReference type="PROSITE" id="PS00606">
    <property type="entry name" value="KS3_1"/>
    <property type="match status" value="1"/>
</dbReference>
<dbReference type="GO" id="GO:0004312">
    <property type="term" value="F:fatty acid synthase activity"/>
    <property type="evidence" value="ECO:0007669"/>
    <property type="project" value="TreeGrafter"/>
</dbReference>
<dbReference type="InterPro" id="IPR036736">
    <property type="entry name" value="ACP-like_sf"/>
</dbReference>
<dbReference type="Pfam" id="PF02801">
    <property type="entry name" value="Ketoacyl-synt_C"/>
    <property type="match status" value="1"/>
</dbReference>
<reference evidence="9 10" key="1">
    <citation type="submission" date="2014-08" db="EMBL/GenBank/DDBJ databases">
        <title>Comparative genomics of the Paenibacillus odorifer group.</title>
        <authorList>
            <person name="den Bakker H.C."/>
            <person name="Tsai Y.-C."/>
            <person name="Martin N."/>
            <person name="Korlach J."/>
            <person name="Wiedmann M."/>
        </authorList>
    </citation>
    <scope>NUCLEOTIDE SEQUENCE [LARGE SCALE GENOMIC DNA]</scope>
    <source>
        <strain evidence="9 10">DSM 14472</strain>
    </source>
</reference>
<dbReference type="GO" id="GO:0005737">
    <property type="term" value="C:cytoplasm"/>
    <property type="evidence" value="ECO:0007669"/>
    <property type="project" value="TreeGrafter"/>
</dbReference>
<dbReference type="GO" id="GO:0005886">
    <property type="term" value="C:plasma membrane"/>
    <property type="evidence" value="ECO:0007669"/>
    <property type="project" value="TreeGrafter"/>
</dbReference>
<keyword evidence="4" id="KW-0596">Phosphopantetheine</keyword>
<dbReference type="InterPro" id="IPR050091">
    <property type="entry name" value="PKS_NRPS_Biosynth_Enz"/>
</dbReference>
<feature type="domain" description="Carrier" evidence="7">
    <location>
        <begin position="639"/>
        <end position="714"/>
    </location>
</feature>
<evidence type="ECO:0000256" key="2">
    <source>
        <dbReference type="ARBA" id="ARBA00003299"/>
    </source>
</evidence>
<evidence type="ECO:0000259" key="8">
    <source>
        <dbReference type="PROSITE" id="PS52004"/>
    </source>
</evidence>
<dbReference type="Pfam" id="PF00668">
    <property type="entry name" value="Condensation"/>
    <property type="match status" value="1"/>
</dbReference>
<dbReference type="InterPro" id="IPR014030">
    <property type="entry name" value="Ketoacyl_synth_N"/>
</dbReference>
<dbReference type="Gene3D" id="3.30.559.30">
    <property type="entry name" value="Nonribosomal peptide synthetase, condensation domain"/>
    <property type="match status" value="1"/>
</dbReference>
<dbReference type="PANTHER" id="PTHR43775:SF37">
    <property type="entry name" value="SI:DKEY-61P9.11"/>
    <property type="match status" value="1"/>
</dbReference>
<dbReference type="PANTHER" id="PTHR43775">
    <property type="entry name" value="FATTY ACID SYNTHASE"/>
    <property type="match status" value="1"/>
</dbReference>
<dbReference type="InterPro" id="IPR016039">
    <property type="entry name" value="Thiolase-like"/>
</dbReference>
<dbReference type="SUPFAM" id="SSF52777">
    <property type="entry name" value="CoA-dependent acyltransferases"/>
    <property type="match status" value="2"/>
</dbReference>
<dbReference type="AlphaFoldDB" id="A0A089LPE1"/>
<dbReference type="GO" id="GO:0071770">
    <property type="term" value="P:DIM/DIP cell wall layer assembly"/>
    <property type="evidence" value="ECO:0007669"/>
    <property type="project" value="TreeGrafter"/>
</dbReference>
<dbReference type="SMART" id="SM00825">
    <property type="entry name" value="PKS_KS"/>
    <property type="match status" value="1"/>
</dbReference>
<gene>
    <name evidence="9" type="ORF">PSTEL_06155</name>
</gene>
<dbReference type="Gene3D" id="1.10.1240.100">
    <property type="match status" value="1"/>
</dbReference>
<keyword evidence="5" id="KW-0597">Phosphoprotein</keyword>
<dbReference type="PROSITE" id="PS50075">
    <property type="entry name" value="CARRIER"/>
    <property type="match status" value="1"/>
</dbReference>
<dbReference type="HOGENOM" id="CLU_000022_34_1_9"/>
<dbReference type="KEGG" id="pste:PSTEL_06155"/>
<keyword evidence="10" id="KW-1185">Reference proteome</keyword>
<dbReference type="SUPFAM" id="SSF53901">
    <property type="entry name" value="Thiolase-like"/>
    <property type="match status" value="1"/>
</dbReference>
<comment type="cofactor">
    <cofactor evidence="1">
        <name>pantetheine 4'-phosphate</name>
        <dbReference type="ChEBI" id="CHEBI:47942"/>
    </cofactor>
</comment>
<evidence type="ECO:0000256" key="5">
    <source>
        <dbReference type="ARBA" id="ARBA00022553"/>
    </source>
</evidence>
<protein>
    <submittedName>
        <fullName evidence="9">Uncharacterized protein</fullName>
    </submittedName>
</protein>
<dbReference type="Gene3D" id="3.30.559.10">
    <property type="entry name" value="Chloramphenicol acetyltransferase-like domain"/>
    <property type="match status" value="1"/>
</dbReference>
<dbReference type="Pfam" id="PF00550">
    <property type="entry name" value="PP-binding"/>
    <property type="match status" value="1"/>
</dbReference>
<dbReference type="CDD" id="cd19531">
    <property type="entry name" value="LCL_NRPS-like"/>
    <property type="match status" value="1"/>
</dbReference>
<dbReference type="EMBL" id="CP009286">
    <property type="protein sequence ID" value="AIQ62747.1"/>
    <property type="molecule type" value="Genomic_DNA"/>
</dbReference>
<proteinExistence type="predicted"/>
<feature type="domain" description="Ketosynthase family 3 (KS3)" evidence="8">
    <location>
        <begin position="12"/>
        <end position="441"/>
    </location>
</feature>
<evidence type="ECO:0000256" key="3">
    <source>
        <dbReference type="ARBA" id="ARBA00004789"/>
    </source>
</evidence>
<evidence type="ECO:0000256" key="1">
    <source>
        <dbReference type="ARBA" id="ARBA00001957"/>
    </source>
</evidence>
<dbReference type="GO" id="GO:0004315">
    <property type="term" value="F:3-oxoacyl-[acyl-carrier-protein] synthase activity"/>
    <property type="evidence" value="ECO:0007669"/>
    <property type="project" value="InterPro"/>
</dbReference>
<dbReference type="InterPro" id="IPR009081">
    <property type="entry name" value="PP-bd_ACP"/>
</dbReference>
<dbReference type="PROSITE" id="PS52004">
    <property type="entry name" value="KS3_2"/>
    <property type="match status" value="1"/>
</dbReference>
<organism evidence="9 10">
    <name type="scientific">Paenibacillus stellifer</name>
    <dbReference type="NCBI Taxonomy" id="169760"/>
    <lineage>
        <taxon>Bacteria</taxon>
        <taxon>Bacillati</taxon>
        <taxon>Bacillota</taxon>
        <taxon>Bacilli</taxon>
        <taxon>Bacillales</taxon>
        <taxon>Paenibacillaceae</taxon>
        <taxon>Paenibacillus</taxon>
    </lineage>
</organism>
<dbReference type="Gene3D" id="1.10.1200.10">
    <property type="entry name" value="ACP-like"/>
    <property type="match status" value="1"/>
</dbReference>
<keyword evidence="6" id="KW-0808">Transferase</keyword>
<dbReference type="GO" id="GO:0006633">
    <property type="term" value="P:fatty acid biosynthetic process"/>
    <property type="evidence" value="ECO:0007669"/>
    <property type="project" value="InterPro"/>
</dbReference>
<dbReference type="Gene3D" id="3.40.47.10">
    <property type="match status" value="1"/>
</dbReference>
<dbReference type="FunFam" id="3.40.47.10:FF:000019">
    <property type="entry name" value="Polyketide synthase type I"/>
    <property type="match status" value="1"/>
</dbReference>
<dbReference type="CDD" id="cd00833">
    <property type="entry name" value="PKS"/>
    <property type="match status" value="1"/>
</dbReference>
<dbReference type="InterPro" id="IPR020841">
    <property type="entry name" value="PKS_Beta-ketoAc_synthase_dom"/>
</dbReference>
<dbReference type="InterPro" id="IPR014031">
    <property type="entry name" value="Ketoacyl_synth_C"/>
</dbReference>
<dbReference type="InterPro" id="IPR001242">
    <property type="entry name" value="Condensation_dom"/>
</dbReference>
<evidence type="ECO:0000256" key="4">
    <source>
        <dbReference type="ARBA" id="ARBA00022450"/>
    </source>
</evidence>
<dbReference type="Proteomes" id="UP000029507">
    <property type="component" value="Chromosome"/>
</dbReference>
<dbReference type="Pfam" id="PF00109">
    <property type="entry name" value="ketoacyl-synt"/>
    <property type="match status" value="1"/>
</dbReference>
<sequence length="1173" mass="131383">MLSMLKQQPHLNMDVAIIGMAAEFPQSKDIDSFWKNLTEGRDLIRELPETRRSNADDYFSTLTTEKSGMEPQYNSGAFLDSVDEFDYAPFKLTPREASLMDPNQRLFLQTAWTCLEEAGYSGNQTRGKQVGVFLGYAAIDLFDYKRYIVSLEPEAYGTAMAGNLNSVIASRISYLLDLKGPSIVIDTACSSSLVAIHTAIQSLKQGDCEMALVGGVKSVLMPLKGKEKIGIESSDSRAKSFDDSSDGTGLGEGSAAILLKPLDRALKDGDNIHAVIKGSAVNQDGASIGITAPNVLAQEQVIKRAWKNANIDPATVTYIEAHGTGTRLGDPIEVEGITRAFRSFTEQKQFCAIGSLKSNIGHLDHASGLAGLIKAVLCLQHKQLVPSLHFERPNRNISFEESPVYVVDHLSPWETPDAAPRRCGVSSFGMSGTNCHVVLEESPMHQAFAEPADPDLCHILTLSAMTDTALLALSKAYAALVENNPSLSLRDICATANTGRLSFKHRAAFLFTNKEELLQQLEEFASSDSANSGQTETGESRSLAREALDALKAFTAANRQDRSDLQIAAEAFLRGAEVDWGPLYQAGSWAKAQLPTYPFEKKRCWLAPQYDLSVISNPIKPAVAERAGFQVVLAGRADQKYTELEHKVANVWGECLGYSQMNVTDNYFDLGGDSIYAMRILNRVHEVFSTRLDLTSLLAHPTIEQFALEVGSSMEQISRQEAITKVKDQEFYPLTPTQHEVFEHSQLEGLDIVYNMPFIINVERPLTTQQTTEAFQYLIRRHAALRTIFYSHQGSLVQKILKEASLSISCKKASKMQLPALMKSFVRPFDLSQAPLLRVEQIELKPDHHLLFVDMHYIISDGNAMKTIVEELARFLDGEAVELPEWEYKDFLVWNDRNVNSDQMLESEAFWLELFKGDLPVLQIQSDYDRPDPLKYDVSEIACLLSEDTTRKLKDLASRENVTLYMLLLALWNIVLAYHSGQDDIIVGSTIVDRSFAGFDNVVGQFGNMFALRNRPHREKHFLDFLGEVRASTLQAFQHRSYPFNRLLTRLPNLKKDSSRNPLFDTIFVLQNNLDFTTRFNGISVLPFQKRHARFDLGMAANERNNCLSLGLRYYKSIYKRSTAMVLVSHYADLCRIIVDDPQIRIGNIQLKENAIYSMKLKWKLLFNPILKK</sequence>
<dbReference type="InterPro" id="IPR023213">
    <property type="entry name" value="CAT-like_dom_sf"/>
</dbReference>